<gene>
    <name evidence="1" type="ORF">BDK51DRAFT_49262</name>
</gene>
<organism evidence="1 2">
    <name type="scientific">Blyttiomyces helicus</name>
    <dbReference type="NCBI Taxonomy" id="388810"/>
    <lineage>
        <taxon>Eukaryota</taxon>
        <taxon>Fungi</taxon>
        <taxon>Fungi incertae sedis</taxon>
        <taxon>Chytridiomycota</taxon>
        <taxon>Chytridiomycota incertae sedis</taxon>
        <taxon>Chytridiomycetes</taxon>
        <taxon>Chytridiomycetes incertae sedis</taxon>
        <taxon>Blyttiomyces</taxon>
    </lineage>
</organism>
<sequence length="394" mass="40956">MITPLFYLSSFPGFQGAALDTGSCTHTPTSLSPRWFKLYEEGPPSSMDASFEAKESGTPSSFGDTSPNLFLISNSSSIMKFPLLMITVASLASVPALAGVASTSGFSPLIFRHALAAASEWTAGTSATLDLAFNAPTAPSAAPTWPATALTASTTCTTVTKGDGRAATAVLAAPAPVATDLRWAKMRILTIATDLDILPSCIDFGGVASGVFSSFTRSLEVLGFGLIIPIFEDQTWLPPASLASPFAFFGRAPKEGVLVVDFEGFALAAFRHDVGVGRVRDGVVVPGAVDAEVDERLSGQGDRHQLAPAARGGGVAHPELNDSFAWCPNWMAPIVPDLASRYELLSESIEGPPPVALADLFTTPTSAPRPELPSAVHWVATLLNATGPHPGGAT</sequence>
<dbReference type="AlphaFoldDB" id="A0A4P9WA15"/>
<proteinExistence type="predicted"/>
<accession>A0A4P9WA15</accession>
<keyword evidence="2" id="KW-1185">Reference proteome</keyword>
<evidence type="ECO:0000313" key="2">
    <source>
        <dbReference type="Proteomes" id="UP000269721"/>
    </source>
</evidence>
<dbReference type="Proteomes" id="UP000269721">
    <property type="component" value="Unassembled WGS sequence"/>
</dbReference>
<dbReference type="EMBL" id="KZ996764">
    <property type="protein sequence ID" value="RKO88365.1"/>
    <property type="molecule type" value="Genomic_DNA"/>
</dbReference>
<protein>
    <submittedName>
        <fullName evidence="1">Uncharacterized protein</fullName>
    </submittedName>
</protein>
<reference evidence="2" key="1">
    <citation type="journal article" date="2018" name="Nat. Microbiol.">
        <title>Leveraging single-cell genomics to expand the fungal tree of life.</title>
        <authorList>
            <person name="Ahrendt S.R."/>
            <person name="Quandt C.A."/>
            <person name="Ciobanu D."/>
            <person name="Clum A."/>
            <person name="Salamov A."/>
            <person name="Andreopoulos B."/>
            <person name="Cheng J.F."/>
            <person name="Woyke T."/>
            <person name="Pelin A."/>
            <person name="Henrissat B."/>
            <person name="Reynolds N.K."/>
            <person name="Benny G.L."/>
            <person name="Smith M.E."/>
            <person name="James T.Y."/>
            <person name="Grigoriev I.V."/>
        </authorList>
    </citation>
    <scope>NUCLEOTIDE SEQUENCE [LARGE SCALE GENOMIC DNA]</scope>
</reference>
<name>A0A4P9WA15_9FUNG</name>
<evidence type="ECO:0000313" key="1">
    <source>
        <dbReference type="EMBL" id="RKO88365.1"/>
    </source>
</evidence>